<reference evidence="3 4" key="1">
    <citation type="submission" date="2018-06" db="EMBL/GenBank/DDBJ databases">
        <title>Genomic Encyclopedia of Archaeal and Bacterial Type Strains, Phase II (KMG-II): from individual species to whole genera.</title>
        <authorList>
            <person name="Goeker M."/>
        </authorList>
    </citation>
    <scope>NUCLEOTIDE SEQUENCE [LARGE SCALE GENOMIC DNA]</scope>
    <source>
        <strain evidence="3 4">DSM 27372</strain>
    </source>
</reference>
<dbReference type="Gene3D" id="2.40.40.10">
    <property type="entry name" value="RlpA-like domain"/>
    <property type="match status" value="1"/>
</dbReference>
<feature type="domain" description="LysM" evidence="2">
    <location>
        <begin position="278"/>
        <end position="321"/>
    </location>
</feature>
<evidence type="ECO:0000256" key="1">
    <source>
        <dbReference type="SAM" id="MobiDB-lite"/>
    </source>
</evidence>
<protein>
    <submittedName>
        <fullName evidence="3">LysM repeat protein</fullName>
    </submittedName>
</protein>
<keyword evidence="4" id="KW-1185">Reference proteome</keyword>
<dbReference type="GO" id="GO:0008932">
    <property type="term" value="F:lytic endotransglycosylase activity"/>
    <property type="evidence" value="ECO:0007669"/>
    <property type="project" value="TreeGrafter"/>
</dbReference>
<gene>
    <name evidence="3" type="ORF">B0O44_105104</name>
</gene>
<comment type="caution">
    <text evidence="3">The sequence shown here is derived from an EMBL/GenBank/DDBJ whole genome shotgun (WGS) entry which is preliminary data.</text>
</comment>
<dbReference type="CDD" id="cd00118">
    <property type="entry name" value="LysM"/>
    <property type="match status" value="4"/>
</dbReference>
<dbReference type="EMBL" id="QKLU01000005">
    <property type="protein sequence ID" value="PYF72734.1"/>
    <property type="molecule type" value="Genomic_DNA"/>
</dbReference>
<organism evidence="3 4">
    <name type="scientific">Pedobacter nutrimenti</name>
    <dbReference type="NCBI Taxonomy" id="1241337"/>
    <lineage>
        <taxon>Bacteria</taxon>
        <taxon>Pseudomonadati</taxon>
        <taxon>Bacteroidota</taxon>
        <taxon>Sphingobacteriia</taxon>
        <taxon>Sphingobacteriales</taxon>
        <taxon>Sphingobacteriaceae</taxon>
        <taxon>Pedobacter</taxon>
    </lineage>
</organism>
<dbReference type="InterPro" id="IPR036908">
    <property type="entry name" value="RlpA-like_sf"/>
</dbReference>
<accession>A0A318UI10</accession>
<dbReference type="InterPro" id="IPR036779">
    <property type="entry name" value="LysM_dom_sf"/>
</dbReference>
<dbReference type="PANTHER" id="PTHR33734:SF22">
    <property type="entry name" value="MEMBRANE-BOUND LYTIC MUREIN TRANSGLYCOSYLASE D"/>
    <property type="match status" value="1"/>
</dbReference>
<feature type="compositionally biased region" description="Basic and acidic residues" evidence="1">
    <location>
        <begin position="160"/>
        <end position="180"/>
    </location>
</feature>
<feature type="region of interest" description="Disordered" evidence="1">
    <location>
        <begin position="90"/>
        <end position="113"/>
    </location>
</feature>
<dbReference type="RefSeq" id="WP_245943676.1">
    <property type="nucleotide sequence ID" value="NZ_QKLU01000005.1"/>
</dbReference>
<dbReference type="SMART" id="SM00257">
    <property type="entry name" value="LysM"/>
    <property type="match status" value="4"/>
</dbReference>
<sequence length="456" mass="50344">MQKYYILALFAIFFNISESSASLGRDSIGVENLKGKKLIVHQVVQHDTYYSIGRRYNVSPKDIMNFNENKYLQIGVVIKVPTNIPFKEESTPVQATKNNKSGTASPAGNYTEHTVQPKDNLNRLAQKYGTTVEEIKRINELSTVNLKIGQILKMPAQEGGEQKAAEAKEERPSRREEPAKNAETTVAGNGGTYIEHVVQPKENLNMLAEKYGTTINEIKRINNLNSSNLKIAQVLKVPAKAGLEEKAVENTPVKPAETTKTVTTPVAVPANQPSEEFVEHTVASNETIYSIATKYGMTMDQLKTKNKLDDNALSVGQKLLIRGQYPVKKPVAPPVNNAEADTLSSIKNPSLKYAPSRYGLNQIDEKGTAMWISDQDLDPSKMLVLHRTAPIGTVIKITNPMSNRSTFAKVVGKFTENESTKDVIIVMTKAVADALGALDKRFFCNLTYSGQDNNEQ</sequence>
<dbReference type="Proteomes" id="UP000248198">
    <property type="component" value="Unassembled WGS sequence"/>
</dbReference>
<dbReference type="InterPro" id="IPR018392">
    <property type="entry name" value="LysM"/>
</dbReference>
<proteinExistence type="predicted"/>
<feature type="domain" description="LysM" evidence="2">
    <location>
        <begin position="111"/>
        <end position="154"/>
    </location>
</feature>
<dbReference type="PANTHER" id="PTHR33734">
    <property type="entry name" value="LYSM DOMAIN-CONTAINING GPI-ANCHORED PROTEIN 2"/>
    <property type="match status" value="1"/>
</dbReference>
<name>A0A318UI10_9SPHI</name>
<dbReference type="AlphaFoldDB" id="A0A318UI10"/>
<dbReference type="Gene3D" id="3.10.350.10">
    <property type="entry name" value="LysM domain"/>
    <property type="match status" value="4"/>
</dbReference>
<feature type="region of interest" description="Disordered" evidence="1">
    <location>
        <begin position="157"/>
        <end position="188"/>
    </location>
</feature>
<feature type="domain" description="LysM" evidence="2">
    <location>
        <begin position="194"/>
        <end position="237"/>
    </location>
</feature>
<dbReference type="Pfam" id="PF01476">
    <property type="entry name" value="LysM"/>
    <property type="match status" value="4"/>
</dbReference>
<dbReference type="SUPFAM" id="SSF54106">
    <property type="entry name" value="LysM domain"/>
    <property type="match status" value="4"/>
</dbReference>
<evidence type="ECO:0000313" key="3">
    <source>
        <dbReference type="EMBL" id="PYF72734.1"/>
    </source>
</evidence>
<dbReference type="PROSITE" id="PS51782">
    <property type="entry name" value="LYSM"/>
    <property type="match status" value="3"/>
</dbReference>
<evidence type="ECO:0000259" key="2">
    <source>
        <dbReference type="PROSITE" id="PS51782"/>
    </source>
</evidence>
<feature type="compositionally biased region" description="Polar residues" evidence="1">
    <location>
        <begin position="91"/>
        <end position="113"/>
    </location>
</feature>
<evidence type="ECO:0000313" key="4">
    <source>
        <dbReference type="Proteomes" id="UP000248198"/>
    </source>
</evidence>